<reference evidence="3" key="1">
    <citation type="submission" date="2022-07" db="EMBL/GenBank/DDBJ databases">
        <title>Description and genome-wide analysis of Profundicola chukchiensis gen. nov., sp. nov., marine bacteria isolated from bottom sediments of the Chukchi Sea.</title>
        <authorList>
            <person name="Romanenko L."/>
            <person name="Otstavnykh N."/>
            <person name="Kurilenko V."/>
            <person name="Eremeev V."/>
            <person name="Velansky P."/>
            <person name="Mikhailov V."/>
            <person name="Isaeva M."/>
        </authorList>
    </citation>
    <scope>NUCLEOTIDE SEQUENCE</scope>
    <source>
        <strain evidence="3">KMM 9713</strain>
    </source>
</reference>
<accession>A0A9X4MYW2</accession>
<comment type="caution">
    <text evidence="3">The sequence shown here is derived from an EMBL/GenBank/DDBJ whole genome shotgun (WGS) entry which is preliminary data.</text>
</comment>
<proteinExistence type="inferred from homology"/>
<protein>
    <submittedName>
        <fullName evidence="3">SRPBCC domain-containing protein</fullName>
    </submittedName>
</protein>
<sequence>MEEKKNIPQDLEPIQVSTKINASIDAVWNAITSPSLLKQWFAAIDTDELRDGDTFRFLELFGEDQMLHECLILEMEAPNNFRHTWAYPDLSQASSTVNWDLEKDGDQTEVIVTQESIHHLAVDLPELTPDRLIGFWETSLNRNLKKFLER</sequence>
<dbReference type="Gene3D" id="3.30.530.20">
    <property type="match status" value="1"/>
</dbReference>
<evidence type="ECO:0000256" key="1">
    <source>
        <dbReference type="ARBA" id="ARBA00006817"/>
    </source>
</evidence>
<name>A0A9X4MYW2_9FLAO</name>
<evidence type="ECO:0000259" key="2">
    <source>
        <dbReference type="Pfam" id="PF08327"/>
    </source>
</evidence>
<comment type="similarity">
    <text evidence="1">Belongs to the AHA1 family.</text>
</comment>
<feature type="domain" description="Activator of Hsp90 ATPase homologue 1/2-like C-terminal" evidence="2">
    <location>
        <begin position="21"/>
        <end position="149"/>
    </location>
</feature>
<keyword evidence="4" id="KW-1185">Reference proteome</keyword>
<dbReference type="InterPro" id="IPR013538">
    <property type="entry name" value="ASHA1/2-like_C"/>
</dbReference>
<dbReference type="EMBL" id="JANCMU010000001">
    <property type="protein sequence ID" value="MDG4945452.1"/>
    <property type="molecule type" value="Genomic_DNA"/>
</dbReference>
<dbReference type="SUPFAM" id="SSF55961">
    <property type="entry name" value="Bet v1-like"/>
    <property type="match status" value="1"/>
</dbReference>
<dbReference type="Proteomes" id="UP001152599">
    <property type="component" value="Unassembled WGS sequence"/>
</dbReference>
<dbReference type="InterPro" id="IPR023393">
    <property type="entry name" value="START-like_dom_sf"/>
</dbReference>
<evidence type="ECO:0000313" key="4">
    <source>
        <dbReference type="Proteomes" id="UP001152599"/>
    </source>
</evidence>
<dbReference type="Pfam" id="PF08327">
    <property type="entry name" value="AHSA1"/>
    <property type="match status" value="1"/>
</dbReference>
<dbReference type="AlphaFoldDB" id="A0A9X4MYW2"/>
<organism evidence="3 4">
    <name type="scientific">Profundicola chukchiensis</name>
    <dbReference type="NCBI Taxonomy" id="2961959"/>
    <lineage>
        <taxon>Bacteria</taxon>
        <taxon>Pseudomonadati</taxon>
        <taxon>Bacteroidota</taxon>
        <taxon>Flavobacteriia</taxon>
        <taxon>Flavobacteriales</taxon>
        <taxon>Weeksellaceae</taxon>
        <taxon>Profundicola</taxon>
    </lineage>
</organism>
<dbReference type="RefSeq" id="WP_304416912.1">
    <property type="nucleotide sequence ID" value="NZ_JANAIE010000003.1"/>
</dbReference>
<evidence type="ECO:0000313" key="3">
    <source>
        <dbReference type="EMBL" id="MDG4945452.1"/>
    </source>
</evidence>
<dbReference type="CDD" id="cd07814">
    <property type="entry name" value="SRPBCC_CalC_Aha1-like"/>
    <property type="match status" value="1"/>
</dbReference>
<gene>
    <name evidence="3" type="ORF">NMK71_03415</name>
</gene>